<evidence type="ECO:0000256" key="2">
    <source>
        <dbReference type="ARBA" id="ARBA00023015"/>
    </source>
</evidence>
<feature type="domain" description="HTH lysR-type" evidence="5">
    <location>
        <begin position="3"/>
        <end position="60"/>
    </location>
</feature>
<dbReference type="SUPFAM" id="SSF53850">
    <property type="entry name" value="Periplasmic binding protein-like II"/>
    <property type="match status" value="1"/>
</dbReference>
<dbReference type="Gene3D" id="3.40.190.10">
    <property type="entry name" value="Periplasmic binding protein-like II"/>
    <property type="match status" value="2"/>
</dbReference>
<dbReference type="PROSITE" id="PS50931">
    <property type="entry name" value="HTH_LYSR"/>
    <property type="match status" value="1"/>
</dbReference>
<evidence type="ECO:0000256" key="1">
    <source>
        <dbReference type="ARBA" id="ARBA00009437"/>
    </source>
</evidence>
<dbReference type="Pfam" id="PF00126">
    <property type="entry name" value="HTH_1"/>
    <property type="match status" value="1"/>
</dbReference>
<dbReference type="PANTHER" id="PTHR30346:SF0">
    <property type="entry name" value="HCA OPERON TRANSCRIPTIONAL ACTIVATOR HCAR"/>
    <property type="match status" value="1"/>
</dbReference>
<reference evidence="6 7" key="1">
    <citation type="submission" date="2024-12" db="EMBL/GenBank/DDBJ databases">
        <title>Pseudomonas species isolated from Lotus nodules promote plant growth.</title>
        <authorList>
            <person name="Yu Y.-H."/>
            <person name="Kurtenbach J."/>
            <person name="Crosbie D."/>
            <person name="Brachmann A."/>
            <person name="Marin M."/>
        </authorList>
    </citation>
    <scope>NUCLEOTIDE SEQUENCE [LARGE SCALE GENOMIC DNA]</scope>
    <source>
        <strain evidence="6 7">PLb11B</strain>
    </source>
</reference>
<evidence type="ECO:0000256" key="4">
    <source>
        <dbReference type="ARBA" id="ARBA00023163"/>
    </source>
</evidence>
<organism evidence="6 7">
    <name type="scientific">Pseudomonas azerbaijanorientalis</name>
    <dbReference type="NCBI Taxonomy" id="2842350"/>
    <lineage>
        <taxon>Bacteria</taxon>
        <taxon>Pseudomonadati</taxon>
        <taxon>Pseudomonadota</taxon>
        <taxon>Gammaproteobacteria</taxon>
        <taxon>Pseudomonadales</taxon>
        <taxon>Pseudomonadaceae</taxon>
        <taxon>Pseudomonas</taxon>
    </lineage>
</organism>
<dbReference type="EMBL" id="JBJNUY010000005">
    <property type="protein sequence ID" value="MFL8999574.1"/>
    <property type="molecule type" value="Genomic_DNA"/>
</dbReference>
<dbReference type="InterPro" id="IPR005119">
    <property type="entry name" value="LysR_subst-bd"/>
</dbReference>
<dbReference type="Gene3D" id="1.10.10.10">
    <property type="entry name" value="Winged helix-like DNA-binding domain superfamily/Winged helix DNA-binding domain"/>
    <property type="match status" value="1"/>
</dbReference>
<accession>A0ABW8W2T4</accession>
<evidence type="ECO:0000313" key="6">
    <source>
        <dbReference type="EMBL" id="MFL8999574.1"/>
    </source>
</evidence>
<dbReference type="InterPro" id="IPR000847">
    <property type="entry name" value="LysR_HTH_N"/>
</dbReference>
<dbReference type="PANTHER" id="PTHR30346">
    <property type="entry name" value="TRANSCRIPTIONAL DUAL REGULATOR HCAR-RELATED"/>
    <property type="match status" value="1"/>
</dbReference>
<sequence>MRIDTRLFLYFVAVAQELSFTRAAERLYIAQPWLSSQIRKLESILGFDLFLRNSRHVELTEQGRDLLPDAIKLYQANQILEASVQRIRHTQQKRLRIGIPPYGAHFERYLSLIDSFTQQNPSISLEVEYGWSPLLLNLLRQGNIDLAFTIGTFRDAQLEQLPISRAQMFLLMQSQDPLIHHDQVPLAALASRHVAVFPRALNPELHDELYAPLQRVGAQLVAIPQWDSKSLKRHIVGSGLLWLGFGDLHQRHDPGENSGHLTLRSIVDSDRTLPFSLVRLTKSHSEIVDSFWSLASQMPHEKPTHGMPQENQQE</sequence>
<dbReference type="InterPro" id="IPR036390">
    <property type="entry name" value="WH_DNA-bd_sf"/>
</dbReference>
<comment type="caution">
    <text evidence="6">The sequence shown here is derived from an EMBL/GenBank/DDBJ whole genome shotgun (WGS) entry which is preliminary data.</text>
</comment>
<protein>
    <submittedName>
        <fullName evidence="6">LysR family transcriptional regulator</fullName>
    </submittedName>
</protein>
<dbReference type="InterPro" id="IPR036388">
    <property type="entry name" value="WH-like_DNA-bd_sf"/>
</dbReference>
<evidence type="ECO:0000259" key="5">
    <source>
        <dbReference type="PROSITE" id="PS50931"/>
    </source>
</evidence>
<evidence type="ECO:0000313" key="7">
    <source>
        <dbReference type="Proteomes" id="UP001628646"/>
    </source>
</evidence>
<gene>
    <name evidence="6" type="ORF">ACJ8NA_13035</name>
</gene>
<dbReference type="Pfam" id="PF03466">
    <property type="entry name" value="LysR_substrate"/>
    <property type="match status" value="1"/>
</dbReference>
<name>A0ABW8W2T4_9PSED</name>
<keyword evidence="2" id="KW-0805">Transcription regulation</keyword>
<keyword evidence="7" id="KW-1185">Reference proteome</keyword>
<dbReference type="PRINTS" id="PR00039">
    <property type="entry name" value="HTHLYSR"/>
</dbReference>
<proteinExistence type="inferred from homology"/>
<evidence type="ECO:0000256" key="3">
    <source>
        <dbReference type="ARBA" id="ARBA00023125"/>
    </source>
</evidence>
<keyword evidence="4" id="KW-0804">Transcription</keyword>
<dbReference type="Proteomes" id="UP001628646">
    <property type="component" value="Unassembled WGS sequence"/>
</dbReference>
<dbReference type="SUPFAM" id="SSF46785">
    <property type="entry name" value="Winged helix' DNA-binding domain"/>
    <property type="match status" value="1"/>
</dbReference>
<keyword evidence="3" id="KW-0238">DNA-binding</keyword>
<comment type="similarity">
    <text evidence="1">Belongs to the LysR transcriptional regulatory family.</text>
</comment>
<dbReference type="RefSeq" id="WP_407800242.1">
    <property type="nucleotide sequence ID" value="NZ_JBJNUX010000004.1"/>
</dbReference>